<dbReference type="KEGG" id="cqu:CpipJ_CPIJ019953"/>
<evidence type="ECO:0000313" key="2">
    <source>
        <dbReference type="EMBL" id="EDS33094.1"/>
    </source>
</evidence>
<name>B0XL04_CULQU</name>
<dbReference type="InParanoid" id="B0XL04"/>
<sequence>MIKSALNLIFLASKLHKFACLLEAVLLLSKCSSDTKISSSDIKLETENEDEISQEDAPAFLSQNVYHPRLALKNGIANWLPEFYQSRKGRLGTDQQIATGCNCTVVMPIIPIIPSANTCMTLTSTSTTITTTANLMPVPEVNTTQLQLFADVCSTVTSVPAPIMNSLVSAAKVTNDSLPNPVAAAVTNLAIPTTIPISSIPGPIMSINTTDVIEDCAEDKGNMSEPLEDDAAIENDLEQQQLDESAEKRKSLEIPLLVDEEL</sequence>
<dbReference type="GO" id="GO:0016231">
    <property type="term" value="F:beta-N-acetylglucosaminidase activity"/>
    <property type="evidence" value="ECO:0007669"/>
    <property type="project" value="TreeGrafter"/>
</dbReference>
<keyword evidence="1" id="KW-0732">Signal</keyword>
<dbReference type="eggNOG" id="KOG3698">
    <property type="taxonomic scope" value="Eukaryota"/>
</dbReference>
<dbReference type="Proteomes" id="UP000002320">
    <property type="component" value="Unassembled WGS sequence"/>
</dbReference>
<dbReference type="AlphaFoldDB" id="B0XL04"/>
<accession>B0XL04</accession>
<dbReference type="OrthoDB" id="9975416at2759"/>
<dbReference type="GO" id="GO:0009100">
    <property type="term" value="P:glycoprotein metabolic process"/>
    <property type="evidence" value="ECO:0007669"/>
    <property type="project" value="TreeGrafter"/>
</dbReference>
<organism>
    <name type="scientific">Culex quinquefasciatus</name>
    <name type="common">Southern house mosquito</name>
    <name type="synonym">Culex pungens</name>
    <dbReference type="NCBI Taxonomy" id="7176"/>
    <lineage>
        <taxon>Eukaryota</taxon>
        <taxon>Metazoa</taxon>
        <taxon>Ecdysozoa</taxon>
        <taxon>Arthropoda</taxon>
        <taxon>Hexapoda</taxon>
        <taxon>Insecta</taxon>
        <taxon>Pterygota</taxon>
        <taxon>Neoptera</taxon>
        <taxon>Endopterygota</taxon>
        <taxon>Diptera</taxon>
        <taxon>Nematocera</taxon>
        <taxon>Culicoidea</taxon>
        <taxon>Culicidae</taxon>
        <taxon>Culicinae</taxon>
        <taxon>Culicini</taxon>
        <taxon>Culex</taxon>
        <taxon>Culex</taxon>
    </lineage>
</organism>
<dbReference type="VEuPathDB" id="VectorBase:CPIJ019953"/>
<evidence type="ECO:0000313" key="3">
    <source>
        <dbReference type="EnsemblMetazoa" id="CPIJ019953-PA"/>
    </source>
</evidence>
<dbReference type="EnsemblMetazoa" id="CPIJ019953-RA">
    <property type="protein sequence ID" value="CPIJ019953-PA"/>
    <property type="gene ID" value="CPIJ019953"/>
</dbReference>
<protein>
    <submittedName>
        <fullName evidence="2 3">Uncharacterized protein</fullName>
    </submittedName>
</protein>
<dbReference type="HOGENOM" id="CLU_1062670_0_0_1"/>
<dbReference type="EMBL" id="DS234167">
    <property type="protein sequence ID" value="EDS33094.1"/>
    <property type="molecule type" value="Genomic_DNA"/>
</dbReference>
<reference evidence="2" key="1">
    <citation type="submission" date="2007-03" db="EMBL/GenBank/DDBJ databases">
        <title>Annotation of Culex pipiens quinquefasciatus.</title>
        <authorList>
            <consortium name="The Broad Institute Genome Sequencing Platform"/>
            <person name="Atkinson P.W."/>
            <person name="Hemingway J."/>
            <person name="Christensen B.M."/>
            <person name="Higgs S."/>
            <person name="Kodira C."/>
            <person name="Hannick L."/>
            <person name="Megy K."/>
            <person name="O'Leary S."/>
            <person name="Pearson M."/>
            <person name="Haas B.J."/>
            <person name="Mauceli E."/>
            <person name="Wortman J.R."/>
            <person name="Lee N.H."/>
            <person name="Guigo R."/>
            <person name="Stanke M."/>
            <person name="Alvarado L."/>
            <person name="Amedeo P."/>
            <person name="Antoine C.H."/>
            <person name="Arensburger P."/>
            <person name="Bidwell S.L."/>
            <person name="Crawford M."/>
            <person name="Camaro F."/>
            <person name="Devon K."/>
            <person name="Engels R."/>
            <person name="Hammond M."/>
            <person name="Howarth C."/>
            <person name="Koehrsen M."/>
            <person name="Lawson D."/>
            <person name="Montgomery P."/>
            <person name="Nene V."/>
            <person name="Nusbaum C."/>
            <person name="Puiu D."/>
            <person name="Romero-Severson J."/>
            <person name="Severson D.W."/>
            <person name="Shumway M."/>
            <person name="Sisk P."/>
            <person name="Stolte C."/>
            <person name="Zeng Q."/>
            <person name="Eisenstadt E."/>
            <person name="Fraser-Liggett C."/>
            <person name="Strausberg R."/>
            <person name="Galagan J."/>
            <person name="Birren B."/>
            <person name="Collins F.H."/>
        </authorList>
    </citation>
    <scope>NUCLEOTIDE SEQUENCE [LARGE SCALE GENOMIC DNA]</scope>
    <source>
        <strain evidence="2">JHB</strain>
    </source>
</reference>
<evidence type="ECO:0000256" key="1">
    <source>
        <dbReference type="SAM" id="SignalP"/>
    </source>
</evidence>
<feature type="signal peptide" evidence="1">
    <location>
        <begin position="1"/>
        <end position="33"/>
    </location>
</feature>
<dbReference type="InterPro" id="IPR051822">
    <property type="entry name" value="Glycosyl_Hydrolase_84"/>
</dbReference>
<proteinExistence type="predicted"/>
<reference evidence="3" key="2">
    <citation type="submission" date="2021-02" db="UniProtKB">
        <authorList>
            <consortium name="EnsemblMetazoa"/>
        </authorList>
    </citation>
    <scope>IDENTIFICATION</scope>
    <source>
        <strain evidence="3">JHB</strain>
    </source>
</reference>
<feature type="chain" id="PRO_5014567423" evidence="1">
    <location>
        <begin position="34"/>
        <end position="262"/>
    </location>
</feature>
<gene>
    <name evidence="3" type="primary">6054411</name>
    <name evidence="2" type="ORF">CpipJ_CPIJ019953</name>
</gene>
<keyword evidence="4" id="KW-1185">Reference proteome</keyword>
<dbReference type="PANTHER" id="PTHR13170">
    <property type="entry name" value="O-GLCNACASE"/>
    <property type="match status" value="1"/>
</dbReference>
<dbReference type="VEuPathDB" id="VectorBase:CQUJHB016629"/>
<dbReference type="PANTHER" id="PTHR13170:SF16">
    <property type="entry name" value="PROTEIN O-GLCNACASE"/>
    <property type="match status" value="1"/>
</dbReference>
<evidence type="ECO:0000313" key="4">
    <source>
        <dbReference type="Proteomes" id="UP000002320"/>
    </source>
</evidence>